<feature type="region of interest" description="Disordered" evidence="4">
    <location>
        <begin position="523"/>
        <end position="584"/>
    </location>
</feature>
<feature type="compositionally biased region" description="Basic and acidic residues" evidence="4">
    <location>
        <begin position="552"/>
        <end position="571"/>
    </location>
</feature>
<evidence type="ECO:0000313" key="7">
    <source>
        <dbReference type="Proteomes" id="UP001498398"/>
    </source>
</evidence>
<feature type="compositionally biased region" description="Low complexity" evidence="4">
    <location>
        <begin position="50"/>
        <end position="59"/>
    </location>
</feature>
<dbReference type="Proteomes" id="UP001498398">
    <property type="component" value="Unassembled WGS sequence"/>
</dbReference>
<dbReference type="PANTHER" id="PTHR45789:SF2">
    <property type="entry name" value="FI18025P1"/>
    <property type="match status" value="1"/>
</dbReference>
<keyword evidence="7" id="KW-1185">Reference proteome</keyword>
<dbReference type="PROSITE" id="PS50118">
    <property type="entry name" value="HMG_BOX_2"/>
    <property type="match status" value="1"/>
</dbReference>
<organism evidence="6 7">
    <name type="scientific">Marasmiellus scandens</name>
    <dbReference type="NCBI Taxonomy" id="2682957"/>
    <lineage>
        <taxon>Eukaryota</taxon>
        <taxon>Fungi</taxon>
        <taxon>Dikarya</taxon>
        <taxon>Basidiomycota</taxon>
        <taxon>Agaricomycotina</taxon>
        <taxon>Agaricomycetes</taxon>
        <taxon>Agaricomycetidae</taxon>
        <taxon>Agaricales</taxon>
        <taxon>Marasmiineae</taxon>
        <taxon>Omphalotaceae</taxon>
        <taxon>Marasmiellus</taxon>
    </lineage>
</organism>
<keyword evidence="2 3" id="KW-0539">Nucleus</keyword>
<feature type="region of interest" description="Disordered" evidence="4">
    <location>
        <begin position="1"/>
        <end position="38"/>
    </location>
</feature>
<proteinExistence type="predicted"/>
<feature type="compositionally biased region" description="Basic and acidic residues" evidence="4">
    <location>
        <begin position="165"/>
        <end position="191"/>
    </location>
</feature>
<comment type="caution">
    <text evidence="6">The sequence shown here is derived from an EMBL/GenBank/DDBJ whole genome shotgun (WGS) entry which is preliminary data.</text>
</comment>
<sequence length="584" mass="65582">MNDEPSSHTPTRERPTLSSNAALIPTGENESTPTADTRDCDRLELCVSSFSVPVPDPSSLYLAPDPSKKSHAKRKPAGHIPRPKNAFILFRCDLVRQKRIPAELQADHKDISRIAGMMWKSLSSKQKKPWMDMAKMEKKLHLLKYPNYAYKSGSGSGGRQSFIGDSEKEKRCKDKGQRNRGRRNDGRSVKTEDTCDLGTLLTFETELPTGAFQPPNITHSPPVKQPDGLHDSFPTIDYNMYRRSSSCPPPQSYPVYGNRTDMPSGDRFAPASSDMTRTTVGRTDEGLNIRTSRDDISQSRRPSRVATYHSISETYHGHDKEGYYLYNQMPNFLSPLPSSAQAPNQMQKATVHQMQIPIIQPLPEPVDLEEQSPSQEIDWTFPWSSSFVPDNLVSGLHMPRDVPTWDAMRWELAGNRNRFFGKNTMVQGSEHPISPRTVIGRRNVDWSENRGCVNTGEASTHLNTPSRIHGPAYPFPRMAYQNEYSPLALDSYGVPETSISGRKEITNDLGLLFPRLSLDETMSDGPSLPLLPSHSPPPSTENKFSSVSSTLKHPEYDNQSRNKEAHSRSTPREMSTPVTRRFAD</sequence>
<dbReference type="EMBL" id="JBANRG010000103">
    <property type="protein sequence ID" value="KAK7435706.1"/>
    <property type="molecule type" value="Genomic_DNA"/>
</dbReference>
<dbReference type="SUPFAM" id="SSF47095">
    <property type="entry name" value="HMG-box"/>
    <property type="match status" value="1"/>
</dbReference>
<evidence type="ECO:0000256" key="3">
    <source>
        <dbReference type="PROSITE-ProRule" id="PRU00267"/>
    </source>
</evidence>
<name>A0ABR1IP79_9AGAR</name>
<evidence type="ECO:0000313" key="6">
    <source>
        <dbReference type="EMBL" id="KAK7435706.1"/>
    </source>
</evidence>
<dbReference type="Pfam" id="PF00505">
    <property type="entry name" value="HMG_box"/>
    <property type="match status" value="1"/>
</dbReference>
<protein>
    <recommendedName>
        <fullName evidence="5">HMG box domain-containing protein</fullName>
    </recommendedName>
</protein>
<evidence type="ECO:0000256" key="1">
    <source>
        <dbReference type="ARBA" id="ARBA00023125"/>
    </source>
</evidence>
<feature type="compositionally biased region" description="Polar residues" evidence="4">
    <location>
        <begin position="540"/>
        <end position="551"/>
    </location>
</feature>
<dbReference type="SMART" id="SM00398">
    <property type="entry name" value="HMG"/>
    <property type="match status" value="1"/>
</dbReference>
<dbReference type="CDD" id="cd01389">
    <property type="entry name" value="HMG-box_ROX1-like"/>
    <property type="match status" value="1"/>
</dbReference>
<evidence type="ECO:0000256" key="2">
    <source>
        <dbReference type="ARBA" id="ARBA00023242"/>
    </source>
</evidence>
<accession>A0ABR1IP79</accession>
<dbReference type="InterPro" id="IPR051356">
    <property type="entry name" value="SOX/SOX-like_TF"/>
</dbReference>
<dbReference type="InterPro" id="IPR009071">
    <property type="entry name" value="HMG_box_dom"/>
</dbReference>
<keyword evidence="1 3" id="KW-0238">DNA-binding</keyword>
<dbReference type="InterPro" id="IPR036910">
    <property type="entry name" value="HMG_box_dom_sf"/>
</dbReference>
<gene>
    <name evidence="6" type="ORF">VKT23_019538</name>
</gene>
<feature type="domain" description="HMG box" evidence="5">
    <location>
        <begin position="80"/>
        <end position="149"/>
    </location>
</feature>
<evidence type="ECO:0000259" key="5">
    <source>
        <dbReference type="PROSITE" id="PS50118"/>
    </source>
</evidence>
<feature type="region of interest" description="Disordered" evidence="4">
    <location>
        <begin position="152"/>
        <end position="191"/>
    </location>
</feature>
<evidence type="ECO:0000256" key="4">
    <source>
        <dbReference type="SAM" id="MobiDB-lite"/>
    </source>
</evidence>
<reference evidence="6 7" key="1">
    <citation type="submission" date="2024-01" db="EMBL/GenBank/DDBJ databases">
        <title>A draft genome for the cacao thread blight pathogen Marasmiellus scandens.</title>
        <authorList>
            <person name="Baruah I.K."/>
            <person name="Leung J."/>
            <person name="Bukari Y."/>
            <person name="Amoako-Attah I."/>
            <person name="Meinhardt L.W."/>
            <person name="Bailey B.A."/>
            <person name="Cohen S.P."/>
        </authorList>
    </citation>
    <scope>NUCLEOTIDE SEQUENCE [LARGE SCALE GENOMIC DNA]</scope>
    <source>
        <strain evidence="6 7">GH-19</strain>
    </source>
</reference>
<feature type="region of interest" description="Disordered" evidence="4">
    <location>
        <begin position="50"/>
        <end position="80"/>
    </location>
</feature>
<dbReference type="PANTHER" id="PTHR45789">
    <property type="entry name" value="FI18025P1"/>
    <property type="match status" value="1"/>
</dbReference>
<feature type="DNA-binding region" description="HMG box" evidence="3">
    <location>
        <begin position="80"/>
        <end position="149"/>
    </location>
</feature>
<dbReference type="Gene3D" id="1.10.30.10">
    <property type="entry name" value="High mobility group box domain"/>
    <property type="match status" value="1"/>
</dbReference>